<comment type="caution">
    <text evidence="11">The sequence shown here is derived from an EMBL/GenBank/DDBJ whole genome shotgun (WGS) entry which is preliminary data.</text>
</comment>
<accession>A0A9W7G561</accession>
<sequence length="1446" mass="162007">MMRWLQGDNSARLLIDGYGYRETGSFTTITSHSFATAQLSRDVVLDLKASTQTVKPQWRKWRKWGNYTRNWRSAPSFLDGYAFFMVLDSLKNKVNARASFMTLSVAPQAPSEIVIPSIERLAKKIGRRRFCTNESQRKYRARKELLRKIKRVRERFKNVLNELLEKAKEEEMKSKWREMNSETGTPSFSKGYGCGGGDYEGMGGGGNRSPSGSGIGGHQSLDSSDEALGVDAFQAALRASLVLLLCVLVEQQQQQQQQQQEQAFISSMTFASGDIHRGVCSTHNALSPTTDEVSLKANVKEVQQHMNRVVPIILSVTVIDGNGKKEQFLLAGSNELTLGDFRKLMNQVAENNLDSYNIEQGTTFLNKVSLTLRDYNISPSNNSLLMKSVKYGLLGGGKNGRDDEESEGGQESNEEDDNDSNYCDDDDDYDDDYDYLSDNSGDSSDLSLAPGLSGPTSTVGLAQEMWVDNTASGTDFHEWAFDNNIVITIVDYKQLQKLDSFFEEGEEAMERLPVWLTGESHTFDGEDGVIEGPYKGYLVLFNAGAGGGLHWSGLYFRYRSGSQGDFKYLEPATKGSAMSEHNTENTMSCGQNIMDSIMLLEAGGDGEDTDDKNQGKTAETKGGATKMTFSSSSSPSLPRTEVVLKRKTLIWDSDLDDGDAKKHKNITQSQPTPEKSKPAIPFRLHGSIFEEDSLEDKFYESPCEMEEGATKEVEKDRGSSAREESEDEDASSKGVDEATPMEVDAPPKPAASEPSAGGGLSNLGNTCYMNSALQCLASTTPLSDFVLGDNFKGSLNTKNVMGTGGKVAKSYKRLLTKMSMGDTVNPMKFKKRVGKFTKQFRGYDQEDSHELTCAVLDNLHEDLNKVTVKPYCEKPEQKKEQSNAEAANEAWSLHLQREEGMKWKDWVKNAIAGGEGWVSDIYNNVVYKDKMDEEIKNNTHDDIVVWELESEEQVLGEHPKVMHMEIEEEQEGKGEEQGEGGNDAEEMTEELTIYVYNYFQDGEQLSRSVGDPRGNFTQSTAPIQGFIDKAKRVIDDYRDRREESSTHDEEGGKSNDEAQKLFLSTPLSDIDPYSNGPFYNTRIQNLETVGDVFALSEALKLLQAIHKNRCRTPDTVIVQIKHEEQDKLSYSSTSGRFGRPVTMRIRKDATMLEVKEMVRKRLIRSQCWRGGLSLENNGRDDNGWSLEGGDWSKGVKVNVGDSSSTEVEDDDIVGNYWRSNKPKGPSLVKLKFLWTSEAKDQLLETKWDKDMAVEEQGEEETQMKGGVTLMECIKNFTTEEQLEENEEWYCSECKDHVRAFKKLTIWKPPSILIIQLKRFIYEAGYREKIDTEVEFPLEGLDLSEFVGACEGTDESFVYDCYAVSNHYGGLGGGHYTAHARKDNSWFYFDDSSVSQAKPSQVGGKEAYVLYYKRRVPFEEAAEEDEARHKKEMENYDPPSSDSDSSS</sequence>
<keyword evidence="6" id="KW-0378">Hydrolase</keyword>
<evidence type="ECO:0000256" key="6">
    <source>
        <dbReference type="ARBA" id="ARBA00022801"/>
    </source>
</evidence>
<evidence type="ECO:0000259" key="10">
    <source>
        <dbReference type="PROSITE" id="PS50235"/>
    </source>
</evidence>
<feature type="region of interest" description="Disordered" evidence="9">
    <location>
        <begin position="201"/>
        <end position="220"/>
    </location>
</feature>
<evidence type="ECO:0000256" key="2">
    <source>
        <dbReference type="ARBA" id="ARBA00009085"/>
    </source>
</evidence>
<comment type="catalytic activity">
    <reaction evidence="1">
        <text>Thiol-dependent hydrolysis of ester, thioester, amide, peptide and isopeptide bonds formed by the C-terminal Gly of ubiquitin (a 76-residue protein attached to proteins as an intracellular targeting signal).</text>
        <dbReference type="EC" id="3.4.19.12"/>
    </reaction>
</comment>
<dbReference type="PROSITE" id="PS50235">
    <property type="entry name" value="USP_3"/>
    <property type="match status" value="1"/>
</dbReference>
<evidence type="ECO:0000256" key="5">
    <source>
        <dbReference type="ARBA" id="ARBA00022786"/>
    </source>
</evidence>
<dbReference type="Proteomes" id="UP001165065">
    <property type="component" value="Unassembled WGS sequence"/>
</dbReference>
<feature type="region of interest" description="Disordered" evidence="9">
    <location>
        <begin position="396"/>
        <end position="451"/>
    </location>
</feature>
<evidence type="ECO:0000256" key="8">
    <source>
        <dbReference type="SAM" id="Coils"/>
    </source>
</evidence>
<dbReference type="EMBL" id="BRYA01000784">
    <property type="protein sequence ID" value="GMI32550.1"/>
    <property type="molecule type" value="Genomic_DNA"/>
</dbReference>
<feature type="compositionally biased region" description="Low complexity" evidence="9">
    <location>
        <begin position="436"/>
        <end position="448"/>
    </location>
</feature>
<feature type="region of interest" description="Disordered" evidence="9">
    <location>
        <begin position="602"/>
        <end position="641"/>
    </location>
</feature>
<feature type="compositionally biased region" description="Gly residues" evidence="9">
    <location>
        <begin position="201"/>
        <end position="217"/>
    </location>
</feature>
<organism evidence="11 12">
    <name type="scientific">Triparma columacea</name>
    <dbReference type="NCBI Taxonomy" id="722753"/>
    <lineage>
        <taxon>Eukaryota</taxon>
        <taxon>Sar</taxon>
        <taxon>Stramenopiles</taxon>
        <taxon>Ochrophyta</taxon>
        <taxon>Bolidophyceae</taxon>
        <taxon>Parmales</taxon>
        <taxon>Triparmaceae</taxon>
        <taxon>Triparma</taxon>
    </lineage>
</organism>
<dbReference type="InterPro" id="IPR028889">
    <property type="entry name" value="USP"/>
</dbReference>
<keyword evidence="5" id="KW-0833">Ubl conjugation pathway</keyword>
<feature type="compositionally biased region" description="Acidic residues" evidence="9">
    <location>
        <begin position="402"/>
        <end position="435"/>
    </location>
</feature>
<feature type="coiled-coil region" evidence="8">
    <location>
        <begin position="142"/>
        <end position="173"/>
    </location>
</feature>
<dbReference type="InterPro" id="IPR038765">
    <property type="entry name" value="Papain-like_cys_pep_sf"/>
</dbReference>
<dbReference type="OrthoDB" id="292964at2759"/>
<dbReference type="Pfam" id="PF00443">
    <property type="entry name" value="UCH"/>
    <property type="match status" value="1"/>
</dbReference>
<feature type="region of interest" description="Disordered" evidence="9">
    <location>
        <begin position="654"/>
        <end position="681"/>
    </location>
</feature>
<evidence type="ECO:0000256" key="9">
    <source>
        <dbReference type="SAM" id="MobiDB-lite"/>
    </source>
</evidence>
<dbReference type="PANTHER" id="PTHR21646:SF24">
    <property type="entry name" value="UBIQUITIN CARBOXYL-TERMINAL HYDROLASE"/>
    <property type="match status" value="1"/>
</dbReference>
<dbReference type="GO" id="GO:0004843">
    <property type="term" value="F:cysteine-type deubiquitinase activity"/>
    <property type="evidence" value="ECO:0007669"/>
    <property type="project" value="UniProtKB-EC"/>
</dbReference>
<evidence type="ECO:0000256" key="7">
    <source>
        <dbReference type="ARBA" id="ARBA00022807"/>
    </source>
</evidence>
<comment type="similarity">
    <text evidence="2">Belongs to the peptidase C19 family.</text>
</comment>
<feature type="compositionally biased region" description="Basic and acidic residues" evidence="9">
    <location>
        <begin position="708"/>
        <end position="723"/>
    </location>
</feature>
<dbReference type="InterPro" id="IPR001394">
    <property type="entry name" value="Peptidase_C19_UCH"/>
</dbReference>
<feature type="compositionally biased region" description="Low complexity" evidence="9">
    <location>
        <begin position="1436"/>
        <end position="1446"/>
    </location>
</feature>
<feature type="region of interest" description="Disordered" evidence="9">
    <location>
        <begin position="1420"/>
        <end position="1446"/>
    </location>
</feature>
<protein>
    <recommendedName>
        <fullName evidence="3">ubiquitinyl hydrolase 1</fullName>
        <ecNumber evidence="3">3.4.19.12</ecNumber>
    </recommendedName>
</protein>
<dbReference type="SUPFAM" id="SSF54001">
    <property type="entry name" value="Cysteine proteinases"/>
    <property type="match status" value="1"/>
</dbReference>
<evidence type="ECO:0000256" key="1">
    <source>
        <dbReference type="ARBA" id="ARBA00000707"/>
    </source>
</evidence>
<dbReference type="CDD" id="cd02674">
    <property type="entry name" value="Peptidase_C19R"/>
    <property type="match status" value="1"/>
</dbReference>
<keyword evidence="8" id="KW-0175">Coiled coil</keyword>
<dbReference type="PANTHER" id="PTHR21646">
    <property type="entry name" value="UBIQUITIN CARBOXYL-TERMINAL HYDROLASE"/>
    <property type="match status" value="1"/>
</dbReference>
<name>A0A9W7G561_9STRA</name>
<dbReference type="InterPro" id="IPR050185">
    <property type="entry name" value="Ub_carboxyl-term_hydrolase"/>
</dbReference>
<gene>
    <name evidence="11" type="ORF">TrCOL_g1980</name>
</gene>
<dbReference type="GO" id="GO:0016579">
    <property type="term" value="P:protein deubiquitination"/>
    <property type="evidence" value="ECO:0007669"/>
    <property type="project" value="InterPro"/>
</dbReference>
<feature type="non-terminal residue" evidence="11">
    <location>
        <position position="1"/>
    </location>
</feature>
<dbReference type="GO" id="GO:0006508">
    <property type="term" value="P:proteolysis"/>
    <property type="evidence" value="ECO:0007669"/>
    <property type="project" value="UniProtKB-KW"/>
</dbReference>
<feature type="region of interest" description="Disordered" evidence="9">
    <location>
        <begin position="704"/>
        <end position="757"/>
    </location>
</feature>
<evidence type="ECO:0000256" key="3">
    <source>
        <dbReference type="ARBA" id="ARBA00012759"/>
    </source>
</evidence>
<keyword evidence="4" id="KW-0645">Protease</keyword>
<dbReference type="EC" id="3.4.19.12" evidence="3"/>
<reference evidence="12" key="1">
    <citation type="journal article" date="2023" name="Commun. Biol.">
        <title>Genome analysis of Parmales, the sister group of diatoms, reveals the evolutionary specialization of diatoms from phago-mixotrophs to photoautotrophs.</title>
        <authorList>
            <person name="Ban H."/>
            <person name="Sato S."/>
            <person name="Yoshikawa S."/>
            <person name="Yamada K."/>
            <person name="Nakamura Y."/>
            <person name="Ichinomiya M."/>
            <person name="Sato N."/>
            <person name="Blanc-Mathieu R."/>
            <person name="Endo H."/>
            <person name="Kuwata A."/>
            <person name="Ogata H."/>
        </authorList>
    </citation>
    <scope>NUCLEOTIDE SEQUENCE [LARGE SCALE GENOMIC DNA]</scope>
</reference>
<keyword evidence="12" id="KW-1185">Reference proteome</keyword>
<evidence type="ECO:0000313" key="11">
    <source>
        <dbReference type="EMBL" id="GMI32550.1"/>
    </source>
</evidence>
<dbReference type="PROSITE" id="PS00972">
    <property type="entry name" value="USP_1"/>
    <property type="match status" value="1"/>
</dbReference>
<proteinExistence type="inferred from homology"/>
<feature type="domain" description="USP" evidence="10">
    <location>
        <begin position="758"/>
        <end position="1414"/>
    </location>
</feature>
<evidence type="ECO:0000313" key="12">
    <source>
        <dbReference type="Proteomes" id="UP001165065"/>
    </source>
</evidence>
<evidence type="ECO:0000256" key="4">
    <source>
        <dbReference type="ARBA" id="ARBA00022670"/>
    </source>
</evidence>
<dbReference type="InterPro" id="IPR018200">
    <property type="entry name" value="USP_CS"/>
</dbReference>
<keyword evidence="7" id="KW-0788">Thiol protease</keyword>
<dbReference type="Gene3D" id="3.90.70.10">
    <property type="entry name" value="Cysteine proteinases"/>
    <property type="match status" value="2"/>
</dbReference>